<dbReference type="VEuPathDB" id="TriTrypDB:C4B63_59g113"/>
<dbReference type="VEuPathDB" id="TriTrypDB:ECC02_007801"/>
<dbReference type="PANTHER" id="PTHR21540">
    <property type="entry name" value="RING FINGER AND SWIM DOMAIN-CONTAINING PROTEIN 2"/>
    <property type="match status" value="1"/>
</dbReference>
<name>A0A2V2UZH0_TRYCR</name>
<dbReference type="PROSITE" id="PS50089">
    <property type="entry name" value="ZF_RING_2"/>
    <property type="match status" value="2"/>
</dbReference>
<evidence type="ECO:0000259" key="2">
    <source>
        <dbReference type="PROSITE" id="PS50089"/>
    </source>
</evidence>
<dbReference type="SUPFAM" id="SSF57850">
    <property type="entry name" value="RING/U-box"/>
    <property type="match status" value="2"/>
</dbReference>
<gene>
    <name evidence="3" type="ORF">C4B63_59g113</name>
</gene>
<dbReference type="InterPro" id="IPR039903">
    <property type="entry name" value="Zswim2"/>
</dbReference>
<accession>A0A2V2UZH0</accession>
<dbReference type="GO" id="GO:0061630">
    <property type="term" value="F:ubiquitin protein ligase activity"/>
    <property type="evidence" value="ECO:0007669"/>
    <property type="project" value="InterPro"/>
</dbReference>
<dbReference type="InterPro" id="IPR001841">
    <property type="entry name" value="Znf_RING"/>
</dbReference>
<dbReference type="VEuPathDB" id="TriTrypDB:BCY84_01845"/>
<dbReference type="AlphaFoldDB" id="A0A2V2UZH0"/>
<dbReference type="VEuPathDB" id="TriTrypDB:TcCL_NonESM07469"/>
<keyword evidence="1" id="KW-0863">Zinc-finger</keyword>
<dbReference type="VEuPathDB" id="TriTrypDB:C3747_31g242"/>
<dbReference type="VEuPathDB" id="TriTrypDB:TcG_07064"/>
<dbReference type="VEuPathDB" id="TriTrypDB:TCDM_07496"/>
<dbReference type="VEuPathDB" id="TriTrypDB:TcYC6_0065310"/>
<sequence length="451" mass="51455">MSRSVPWRTNCPQAVRDIFDRLPSCHLLLVRRIGPTSFILSGREGREKFRTSIGDPHECSCGDGQELCLHILFILCKVFFLPGENPLVWQRSLVAAEIDELLRAEKRVRNVQNQTGATGTVVPKQVEQGDVCPICFEDLCNDSPLCYCQASCGRHLHVYCFKQYRRHNFGAFLRCPYCRSLWINDPNNTSKKCCGCKRYAGGEQYICLFCQDYFLCAECFHCSDTHSNHPFSLLGARDVVERHDGRRPSRVQPIQEAPTQIPAEVLPLMYREINPNDYEALLQLDERNIRRVLTLQEFMTLKRGGWNSSLETDTCIICLESFDSNSSCVWLLCGHFFHTSCARRWLTEHSAVCPVDHSSVIVSDIEDHVAQRSSSNLPVLRSYNRRRQGNRQEPAVNSAVSRRTVRTISRRIERPRAASTVSLPPIELQVLSLGHLQRREGNSVRFCYGGA</sequence>
<reference evidence="3 4" key="1">
    <citation type="journal article" date="2018" name="Microb. Genom.">
        <title>Expanding an expanded genome: long-read sequencing of Trypanosoma cruzi.</title>
        <authorList>
            <person name="Berna L."/>
            <person name="Rodriguez M."/>
            <person name="Chiribao M.L."/>
            <person name="Parodi-Talice A."/>
            <person name="Pita S."/>
            <person name="Rijo G."/>
            <person name="Alvarez-Valin F."/>
            <person name="Robello C."/>
        </authorList>
    </citation>
    <scope>NUCLEOTIDE SEQUENCE [LARGE SCALE GENOMIC DNA]</scope>
    <source>
        <strain evidence="3 4">Dm28c</strain>
    </source>
</reference>
<protein>
    <recommendedName>
        <fullName evidence="2">RING-type domain-containing protein</fullName>
    </recommendedName>
</protein>
<dbReference type="VEuPathDB" id="TriTrypDB:TCSYLVIO_010783"/>
<dbReference type="Gene3D" id="3.30.40.10">
    <property type="entry name" value="Zinc/RING finger domain, C3HC4 (zinc finger)"/>
    <property type="match status" value="1"/>
</dbReference>
<dbReference type="VEuPathDB" id="TriTrypDB:TcCLB.506321.270"/>
<keyword evidence="1" id="KW-0479">Metal-binding</keyword>
<evidence type="ECO:0000313" key="3">
    <source>
        <dbReference type="EMBL" id="PWU89479.1"/>
    </source>
</evidence>
<dbReference type="InterPro" id="IPR013083">
    <property type="entry name" value="Znf_RING/FYVE/PHD"/>
</dbReference>
<keyword evidence="1" id="KW-0862">Zinc</keyword>
<dbReference type="PANTHER" id="PTHR21540:SF3">
    <property type="entry name" value="E3 UBIQUITIN-PROTEIN LIGASE ZSWIM2"/>
    <property type="match status" value="1"/>
</dbReference>
<dbReference type="EMBL" id="PRFA01000059">
    <property type="protein sequence ID" value="PWU89479.1"/>
    <property type="molecule type" value="Genomic_DNA"/>
</dbReference>
<feature type="domain" description="RING-type" evidence="2">
    <location>
        <begin position="315"/>
        <end position="357"/>
    </location>
</feature>
<dbReference type="VEuPathDB" id="TriTrypDB:TcBrA4_0112950"/>
<dbReference type="Proteomes" id="UP000246121">
    <property type="component" value="Unassembled WGS sequence"/>
</dbReference>
<evidence type="ECO:0000256" key="1">
    <source>
        <dbReference type="PROSITE-ProRule" id="PRU00175"/>
    </source>
</evidence>
<dbReference type="SMART" id="SM00184">
    <property type="entry name" value="RING"/>
    <property type="match status" value="2"/>
</dbReference>
<feature type="domain" description="RING-type" evidence="2">
    <location>
        <begin position="132"/>
        <end position="179"/>
    </location>
</feature>
<dbReference type="VEuPathDB" id="TriTrypDB:Tc_MARK_9007"/>
<evidence type="ECO:0000313" key="4">
    <source>
        <dbReference type="Proteomes" id="UP000246121"/>
    </source>
</evidence>
<proteinExistence type="predicted"/>
<dbReference type="GO" id="GO:0008270">
    <property type="term" value="F:zinc ion binding"/>
    <property type="evidence" value="ECO:0007669"/>
    <property type="project" value="UniProtKB-KW"/>
</dbReference>
<comment type="caution">
    <text evidence="3">The sequence shown here is derived from an EMBL/GenBank/DDBJ whole genome shotgun (WGS) entry which is preliminary data.</text>
</comment>
<dbReference type="Pfam" id="PF13639">
    <property type="entry name" value="zf-RING_2"/>
    <property type="match status" value="1"/>
</dbReference>
<organism evidence="3 4">
    <name type="scientific">Trypanosoma cruzi</name>
    <dbReference type="NCBI Taxonomy" id="5693"/>
    <lineage>
        <taxon>Eukaryota</taxon>
        <taxon>Discoba</taxon>
        <taxon>Euglenozoa</taxon>
        <taxon>Kinetoplastea</taxon>
        <taxon>Metakinetoplastina</taxon>
        <taxon>Trypanosomatida</taxon>
        <taxon>Trypanosomatidae</taxon>
        <taxon>Trypanosoma</taxon>
        <taxon>Schizotrypanum</taxon>
    </lineage>
</organism>